<proteinExistence type="predicted"/>
<reference evidence="1" key="2">
    <citation type="submission" date="2020-06" db="EMBL/GenBank/DDBJ databases">
        <title>Helianthus annuus Genome sequencing and assembly Release 2.</title>
        <authorList>
            <person name="Gouzy J."/>
            <person name="Langlade N."/>
            <person name="Munos S."/>
        </authorList>
    </citation>
    <scope>NUCLEOTIDE SEQUENCE</scope>
    <source>
        <tissue evidence="1">Leaves</tissue>
    </source>
</reference>
<comment type="caution">
    <text evidence="1">The sequence shown here is derived from an EMBL/GenBank/DDBJ whole genome shotgun (WGS) entry which is preliminary data.</text>
</comment>
<evidence type="ECO:0000313" key="2">
    <source>
        <dbReference type="Proteomes" id="UP000215914"/>
    </source>
</evidence>
<gene>
    <name evidence="1" type="ORF">HanXRQr2_Chr16g0757311</name>
</gene>
<dbReference type="Gramene" id="mRNA:HanXRQr2_Chr16g0757311">
    <property type="protein sequence ID" value="CDS:HanXRQr2_Chr16g0757311.1"/>
    <property type="gene ID" value="HanXRQr2_Chr16g0757311"/>
</dbReference>
<accession>A0A9K3DSB8</accession>
<evidence type="ECO:0000313" key="1">
    <source>
        <dbReference type="EMBL" id="KAF5760770.1"/>
    </source>
</evidence>
<name>A0A9K3DSB8_HELAN</name>
<keyword evidence="2" id="KW-1185">Reference proteome</keyword>
<dbReference type="EMBL" id="MNCJ02000331">
    <property type="protein sequence ID" value="KAF5760770.1"/>
    <property type="molecule type" value="Genomic_DNA"/>
</dbReference>
<reference evidence="1" key="1">
    <citation type="journal article" date="2017" name="Nature">
        <title>The sunflower genome provides insights into oil metabolism, flowering and Asterid evolution.</title>
        <authorList>
            <person name="Badouin H."/>
            <person name="Gouzy J."/>
            <person name="Grassa C.J."/>
            <person name="Murat F."/>
            <person name="Staton S.E."/>
            <person name="Cottret L."/>
            <person name="Lelandais-Briere C."/>
            <person name="Owens G.L."/>
            <person name="Carrere S."/>
            <person name="Mayjonade B."/>
            <person name="Legrand L."/>
            <person name="Gill N."/>
            <person name="Kane N.C."/>
            <person name="Bowers J.E."/>
            <person name="Hubner S."/>
            <person name="Bellec A."/>
            <person name="Berard A."/>
            <person name="Berges H."/>
            <person name="Blanchet N."/>
            <person name="Boniface M.C."/>
            <person name="Brunel D."/>
            <person name="Catrice O."/>
            <person name="Chaidir N."/>
            <person name="Claudel C."/>
            <person name="Donnadieu C."/>
            <person name="Faraut T."/>
            <person name="Fievet G."/>
            <person name="Helmstetter N."/>
            <person name="King M."/>
            <person name="Knapp S.J."/>
            <person name="Lai Z."/>
            <person name="Le Paslier M.C."/>
            <person name="Lippi Y."/>
            <person name="Lorenzon L."/>
            <person name="Mandel J.R."/>
            <person name="Marage G."/>
            <person name="Marchand G."/>
            <person name="Marquand E."/>
            <person name="Bret-Mestries E."/>
            <person name="Morien E."/>
            <person name="Nambeesan S."/>
            <person name="Nguyen T."/>
            <person name="Pegot-Espagnet P."/>
            <person name="Pouilly N."/>
            <person name="Raftis F."/>
            <person name="Sallet E."/>
            <person name="Schiex T."/>
            <person name="Thomas J."/>
            <person name="Vandecasteele C."/>
            <person name="Vares D."/>
            <person name="Vear F."/>
            <person name="Vautrin S."/>
            <person name="Crespi M."/>
            <person name="Mangin B."/>
            <person name="Burke J.M."/>
            <person name="Salse J."/>
            <person name="Munos S."/>
            <person name="Vincourt P."/>
            <person name="Rieseberg L.H."/>
            <person name="Langlade N.B."/>
        </authorList>
    </citation>
    <scope>NUCLEOTIDE SEQUENCE</scope>
    <source>
        <tissue evidence="1">Leaves</tissue>
    </source>
</reference>
<dbReference type="AlphaFoldDB" id="A0A9K3DSB8"/>
<dbReference type="Proteomes" id="UP000215914">
    <property type="component" value="Unassembled WGS sequence"/>
</dbReference>
<organism evidence="1 2">
    <name type="scientific">Helianthus annuus</name>
    <name type="common">Common sunflower</name>
    <dbReference type="NCBI Taxonomy" id="4232"/>
    <lineage>
        <taxon>Eukaryota</taxon>
        <taxon>Viridiplantae</taxon>
        <taxon>Streptophyta</taxon>
        <taxon>Embryophyta</taxon>
        <taxon>Tracheophyta</taxon>
        <taxon>Spermatophyta</taxon>
        <taxon>Magnoliopsida</taxon>
        <taxon>eudicotyledons</taxon>
        <taxon>Gunneridae</taxon>
        <taxon>Pentapetalae</taxon>
        <taxon>asterids</taxon>
        <taxon>campanulids</taxon>
        <taxon>Asterales</taxon>
        <taxon>Asteraceae</taxon>
        <taxon>Asteroideae</taxon>
        <taxon>Heliantheae alliance</taxon>
        <taxon>Heliantheae</taxon>
        <taxon>Helianthus</taxon>
    </lineage>
</organism>
<sequence length="70" mass="8075">MFVFVNYTKTFKIITRVLQVGNQSSWLKIKVCSVRGLIANPVSTCILMVWYVLKCCEQHIGLSCDTRYLN</sequence>
<protein>
    <submittedName>
        <fullName evidence="1">Uncharacterized protein</fullName>
    </submittedName>
</protein>